<dbReference type="SFLD" id="SFLDG01146">
    <property type="entry name" value="C1.2.2"/>
    <property type="match status" value="1"/>
</dbReference>
<dbReference type="Proteomes" id="UP000321491">
    <property type="component" value="Unassembled WGS sequence"/>
</dbReference>
<reference evidence="3 4" key="1">
    <citation type="submission" date="2019-07" db="EMBL/GenBank/DDBJ databases">
        <title>Whole genome shotgun sequence of Cerasibacillus quisquiliarum NBRC 102429.</title>
        <authorList>
            <person name="Hosoyama A."/>
            <person name="Uohara A."/>
            <person name="Ohji S."/>
            <person name="Ichikawa N."/>
        </authorList>
    </citation>
    <scope>NUCLEOTIDE SEQUENCE [LARGE SCALE GENOMIC DNA]</scope>
    <source>
        <strain evidence="3 4">NBRC 102429</strain>
    </source>
</reference>
<evidence type="ECO:0000256" key="2">
    <source>
        <dbReference type="PIRSR" id="PIRSR610708-1"/>
    </source>
</evidence>
<organism evidence="3 4">
    <name type="scientific">Cerasibacillus quisquiliarum</name>
    <dbReference type="NCBI Taxonomy" id="227865"/>
    <lineage>
        <taxon>Bacteria</taxon>
        <taxon>Bacillati</taxon>
        <taxon>Bacillota</taxon>
        <taxon>Bacilli</taxon>
        <taxon>Bacillales</taxon>
        <taxon>Bacillaceae</taxon>
        <taxon>Cerasibacillus</taxon>
    </lineage>
</organism>
<feature type="active site" description="Proton donor" evidence="2">
    <location>
        <position position="10"/>
    </location>
</feature>
<accession>A0A511UZF4</accession>
<name>A0A511UZF4_9BACI</name>
<dbReference type="PANTHER" id="PTHR16504">
    <property type="entry name" value="5'(3')-DEOXYRIBONUCLEOTIDASE"/>
    <property type="match status" value="1"/>
</dbReference>
<sequence length="181" mass="21569">MKKTIALDMDQVLADLVQEKLDRFNKKYDKQLTKKDMIGLTLVEKYPELKDEIYQMVNTYDFFRHLPVIEHSQEVVQELSEHYDIFIATAAMFAPESLQAKYEWLREHFSFIPPHNFIFCGVKSIVHTDYLIDDSLEQLEIFKGQGIMFSAPHNRYEDFDVKLDDWLHVRDYFMTAISMEK</sequence>
<dbReference type="GO" id="GO:0008253">
    <property type="term" value="F:5'-nucleotidase activity"/>
    <property type="evidence" value="ECO:0007669"/>
    <property type="project" value="InterPro"/>
</dbReference>
<dbReference type="Pfam" id="PF06941">
    <property type="entry name" value="NT5C"/>
    <property type="match status" value="1"/>
</dbReference>
<dbReference type="SUPFAM" id="SSF56784">
    <property type="entry name" value="HAD-like"/>
    <property type="match status" value="1"/>
</dbReference>
<dbReference type="AlphaFoldDB" id="A0A511UZF4"/>
<dbReference type="InterPro" id="IPR023214">
    <property type="entry name" value="HAD_sf"/>
</dbReference>
<feature type="active site" description="Nucleophile" evidence="2">
    <location>
        <position position="8"/>
    </location>
</feature>
<dbReference type="Gene3D" id="1.10.40.40">
    <property type="entry name" value="Deoxyribonucleotidase, domain 2"/>
    <property type="match status" value="1"/>
</dbReference>
<dbReference type="PANTHER" id="PTHR16504:SF4">
    <property type="entry name" value="5'(3')-DEOXYRIBONUCLEOTIDASE"/>
    <property type="match status" value="1"/>
</dbReference>
<dbReference type="SFLD" id="SFLDG01126">
    <property type="entry name" value="C1.2:_Nucleotidase_Like"/>
    <property type="match status" value="1"/>
</dbReference>
<proteinExistence type="inferred from homology"/>
<dbReference type="Gene3D" id="3.40.50.1000">
    <property type="entry name" value="HAD superfamily/HAD-like"/>
    <property type="match status" value="1"/>
</dbReference>
<dbReference type="InterPro" id="IPR036412">
    <property type="entry name" value="HAD-like_sf"/>
</dbReference>
<evidence type="ECO:0000313" key="4">
    <source>
        <dbReference type="Proteomes" id="UP000321491"/>
    </source>
</evidence>
<keyword evidence="4" id="KW-1185">Reference proteome</keyword>
<comment type="caution">
    <text evidence="3">The sequence shown here is derived from an EMBL/GenBank/DDBJ whole genome shotgun (WGS) entry which is preliminary data.</text>
</comment>
<comment type="similarity">
    <text evidence="1">Belongs to the 5'(3')-deoxyribonucleotidase family.</text>
</comment>
<dbReference type="RefSeq" id="WP_246118058.1">
    <property type="nucleotide sequence ID" value="NZ_BJXW01000011.1"/>
</dbReference>
<dbReference type="InterPro" id="IPR010708">
    <property type="entry name" value="5'(3')-deoxyribonucleotidase"/>
</dbReference>
<dbReference type="EMBL" id="BJXW01000011">
    <property type="protein sequence ID" value="GEN30843.1"/>
    <property type="molecule type" value="Genomic_DNA"/>
</dbReference>
<protein>
    <submittedName>
        <fullName evidence="3">Putative 5'(3')-deoxyribonucleotidase</fullName>
    </submittedName>
</protein>
<dbReference type="GO" id="GO:0009223">
    <property type="term" value="P:pyrimidine deoxyribonucleotide catabolic process"/>
    <property type="evidence" value="ECO:0007669"/>
    <property type="project" value="TreeGrafter"/>
</dbReference>
<gene>
    <name evidence="3" type="ORF">CQU01_10810</name>
</gene>
<evidence type="ECO:0000256" key="1">
    <source>
        <dbReference type="ARBA" id="ARBA00009589"/>
    </source>
</evidence>
<evidence type="ECO:0000313" key="3">
    <source>
        <dbReference type="EMBL" id="GEN30843.1"/>
    </source>
</evidence>
<dbReference type="SFLD" id="SFLDS00003">
    <property type="entry name" value="Haloacid_Dehalogenase"/>
    <property type="match status" value="1"/>
</dbReference>